<feature type="domain" description="RNA polymerase Rpb1" evidence="7">
    <location>
        <begin position="526"/>
        <end position="569"/>
    </location>
</feature>
<dbReference type="PANTHER" id="PTHR19376">
    <property type="entry name" value="DNA-DIRECTED RNA POLYMERASE"/>
    <property type="match status" value="1"/>
</dbReference>
<dbReference type="InterPro" id="IPR007081">
    <property type="entry name" value="RNA_pol_Rpb1_5"/>
</dbReference>
<reference evidence="9 10" key="1">
    <citation type="submission" date="2014-04" db="EMBL/GenBank/DDBJ databases">
        <authorList>
            <consortium name="DOE Joint Genome Institute"/>
            <person name="Kuo A."/>
            <person name="Kohler A."/>
            <person name="Costa M.D."/>
            <person name="Nagy L.G."/>
            <person name="Floudas D."/>
            <person name="Copeland A."/>
            <person name="Barry K.W."/>
            <person name="Cichocki N."/>
            <person name="Veneault-Fourrey C."/>
            <person name="LaButti K."/>
            <person name="Lindquist E.A."/>
            <person name="Lipzen A."/>
            <person name="Lundell T."/>
            <person name="Morin E."/>
            <person name="Murat C."/>
            <person name="Sun H."/>
            <person name="Tunlid A."/>
            <person name="Henrissat B."/>
            <person name="Grigoriev I.V."/>
            <person name="Hibbett D.S."/>
            <person name="Martin F."/>
            <person name="Nordberg H.P."/>
            <person name="Cantor M.N."/>
            <person name="Hua S.X."/>
        </authorList>
    </citation>
    <scope>NUCLEOTIDE SEQUENCE [LARGE SCALE GENOMIC DNA]</scope>
    <source>
        <strain evidence="9 10">Marx 270</strain>
    </source>
</reference>
<dbReference type="GO" id="GO:0003677">
    <property type="term" value="F:DNA binding"/>
    <property type="evidence" value="ECO:0007669"/>
    <property type="project" value="InterPro"/>
</dbReference>
<protein>
    <recommendedName>
        <fullName evidence="1">DNA-directed RNA polymerase</fullName>
        <ecNumber evidence="1">2.7.7.6</ecNumber>
    </recommendedName>
</protein>
<evidence type="ECO:0000256" key="4">
    <source>
        <dbReference type="ARBA" id="ARBA00022695"/>
    </source>
</evidence>
<sequence>MPRLVEKVSSTSLSKWWKRGMSNDVRCDGTVRNSLGDLIQLTYGEDRMHGSWSSYPDPTSAAPKDSTFIESFFAIPDDEGSIKMKMERVLETDGVNLKADTPSSSHSPVRWKPGNHFPSRPFRPPRILYPGTVHDAPTSFPMTASSTMYANQDVPQDPKVRVSMSHRCPSASGSRVEKESVYHSVSTHWMSPHFSKDDFSPEGYFFHATAGQEDLVDTAVKTARQTISNDISSTCWRTSYPLPRLSLRPPPMPVGVKYLSAKIVSASSSPEYSWMEHVRTSVSQNRVRIVFARVLPDGARTHLCQPKSCPHRLRQGTPRWSTYAPLSAKIVSASSSPRYSSMKHPDSHCMPVNLHCIIQSAARIFHIDCCKSSDLEPTYTVDAVHQLHGEVSREAQANASLTFRMHVRATLTTRRILEEFHLNREVFEWVLGEIEAKFNHTLVNPGGMCGTLATQSIGETATQTTLNAFHYAVVSSKNATLGVPRLKEIINVATNIKTLSLSVYLESDMAQDRMSAKNVQQELAYTSLRTVTAAVEIWYDPEPTSTITEEDTVFVESFFAILDEEIETIDWTLTVVADCIAENFKTDLLVIWSEGNLEEQAGYSRRRRLPPPIQEHDVELGQPARRTYPIFLLEHNETYADDEGNIKTNGGNVGFTHTYLNSQRIETFNALGIEAARVAITKEMRGVIEFNSSTLMATAPHGINHADTDALMRRSWRKQLGF</sequence>
<keyword evidence="4" id="KW-0548">Nucleotidyltransferase</keyword>
<dbReference type="AlphaFoldDB" id="A0A0C3PSM4"/>
<feature type="domain" description="RNA polymerase Rpb1" evidence="8">
    <location>
        <begin position="410"/>
        <end position="693"/>
    </location>
</feature>
<keyword evidence="5" id="KW-0804">Transcription</keyword>
<dbReference type="Pfam" id="PF04990">
    <property type="entry name" value="RNA_pol_Rpb1_7"/>
    <property type="match status" value="1"/>
</dbReference>
<dbReference type="Gene3D" id="6.20.50.80">
    <property type="match status" value="1"/>
</dbReference>
<dbReference type="PANTHER" id="PTHR19376:SF37">
    <property type="entry name" value="DNA-DIRECTED RNA POLYMERASE II SUBUNIT RPB1"/>
    <property type="match status" value="1"/>
</dbReference>
<reference evidence="10" key="2">
    <citation type="submission" date="2015-01" db="EMBL/GenBank/DDBJ databases">
        <title>Evolutionary Origins and Diversification of the Mycorrhizal Mutualists.</title>
        <authorList>
            <consortium name="DOE Joint Genome Institute"/>
            <consortium name="Mycorrhizal Genomics Consortium"/>
            <person name="Kohler A."/>
            <person name="Kuo A."/>
            <person name="Nagy L.G."/>
            <person name="Floudas D."/>
            <person name="Copeland A."/>
            <person name="Barry K.W."/>
            <person name="Cichocki N."/>
            <person name="Veneault-Fourrey C."/>
            <person name="LaButti K."/>
            <person name="Lindquist E.A."/>
            <person name="Lipzen A."/>
            <person name="Lundell T."/>
            <person name="Morin E."/>
            <person name="Murat C."/>
            <person name="Riley R."/>
            <person name="Ohm R."/>
            <person name="Sun H."/>
            <person name="Tunlid A."/>
            <person name="Henrissat B."/>
            <person name="Grigoriev I.V."/>
            <person name="Hibbett D.S."/>
            <person name="Martin F."/>
        </authorList>
    </citation>
    <scope>NUCLEOTIDE SEQUENCE [LARGE SCALE GENOMIC DNA]</scope>
    <source>
        <strain evidence="10">Marx 270</strain>
    </source>
</reference>
<name>A0A0C3PSM4_PISTI</name>
<dbReference type="Gene3D" id="6.10.250.2940">
    <property type="match status" value="1"/>
</dbReference>
<keyword evidence="2" id="KW-0240">DNA-directed RNA polymerase</keyword>
<evidence type="ECO:0000259" key="8">
    <source>
        <dbReference type="Pfam" id="PF04998"/>
    </source>
</evidence>
<dbReference type="EC" id="2.7.7.6" evidence="1"/>
<dbReference type="InParanoid" id="A0A0C3PSM4"/>
<dbReference type="Gene3D" id="3.30.1360.140">
    <property type="match status" value="1"/>
</dbReference>
<dbReference type="InterPro" id="IPR045867">
    <property type="entry name" value="DNA-dir_RpoC_beta_prime"/>
</dbReference>
<evidence type="ECO:0000259" key="7">
    <source>
        <dbReference type="Pfam" id="PF04990"/>
    </source>
</evidence>
<dbReference type="Pfam" id="PF04998">
    <property type="entry name" value="RNA_pol_Rpb1_5"/>
    <property type="match status" value="1"/>
</dbReference>
<dbReference type="SUPFAM" id="SSF64484">
    <property type="entry name" value="beta and beta-prime subunits of DNA dependent RNA-polymerase"/>
    <property type="match status" value="2"/>
</dbReference>
<evidence type="ECO:0000256" key="3">
    <source>
        <dbReference type="ARBA" id="ARBA00022679"/>
    </source>
</evidence>
<proteinExistence type="predicted"/>
<gene>
    <name evidence="9" type="ORF">M404DRAFT_20005</name>
</gene>
<dbReference type="Proteomes" id="UP000054217">
    <property type="component" value="Unassembled WGS sequence"/>
</dbReference>
<dbReference type="InterPro" id="IPR038593">
    <property type="entry name" value="RNA_pol_Rpb1_7_sf"/>
</dbReference>
<evidence type="ECO:0000313" key="9">
    <source>
        <dbReference type="EMBL" id="KIO12166.1"/>
    </source>
</evidence>
<keyword evidence="10" id="KW-1185">Reference proteome</keyword>
<dbReference type="OrthoDB" id="2691687at2759"/>
<evidence type="ECO:0000313" key="10">
    <source>
        <dbReference type="Proteomes" id="UP000054217"/>
    </source>
</evidence>
<keyword evidence="3" id="KW-0808">Transferase</keyword>
<dbReference type="InterPro" id="IPR007073">
    <property type="entry name" value="RNA_pol_Rpb1_7"/>
</dbReference>
<dbReference type="EMBL" id="KN831948">
    <property type="protein sequence ID" value="KIO12166.1"/>
    <property type="molecule type" value="Genomic_DNA"/>
</dbReference>
<dbReference type="GO" id="GO:0005665">
    <property type="term" value="C:RNA polymerase II, core complex"/>
    <property type="evidence" value="ECO:0007669"/>
    <property type="project" value="TreeGrafter"/>
</dbReference>
<evidence type="ECO:0000256" key="1">
    <source>
        <dbReference type="ARBA" id="ARBA00012418"/>
    </source>
</evidence>
<organism evidence="9 10">
    <name type="scientific">Pisolithus tinctorius Marx 270</name>
    <dbReference type="NCBI Taxonomy" id="870435"/>
    <lineage>
        <taxon>Eukaryota</taxon>
        <taxon>Fungi</taxon>
        <taxon>Dikarya</taxon>
        <taxon>Basidiomycota</taxon>
        <taxon>Agaricomycotina</taxon>
        <taxon>Agaricomycetes</taxon>
        <taxon>Agaricomycetidae</taxon>
        <taxon>Boletales</taxon>
        <taxon>Sclerodermatineae</taxon>
        <taxon>Pisolithaceae</taxon>
        <taxon>Pisolithus</taxon>
    </lineage>
</organism>
<evidence type="ECO:0000256" key="6">
    <source>
        <dbReference type="SAM" id="MobiDB-lite"/>
    </source>
</evidence>
<dbReference type="STRING" id="870435.A0A0C3PSM4"/>
<accession>A0A0C3PSM4</accession>
<evidence type="ECO:0000256" key="5">
    <source>
        <dbReference type="ARBA" id="ARBA00023163"/>
    </source>
</evidence>
<dbReference type="GO" id="GO:0003899">
    <property type="term" value="F:DNA-directed RNA polymerase activity"/>
    <property type="evidence" value="ECO:0007669"/>
    <property type="project" value="UniProtKB-EC"/>
</dbReference>
<dbReference type="HOGENOM" id="CLU_383149_0_0_1"/>
<evidence type="ECO:0000256" key="2">
    <source>
        <dbReference type="ARBA" id="ARBA00022478"/>
    </source>
</evidence>
<feature type="region of interest" description="Disordered" evidence="6">
    <location>
        <begin position="97"/>
        <end position="117"/>
    </location>
</feature>
<dbReference type="GO" id="GO:0006351">
    <property type="term" value="P:DNA-templated transcription"/>
    <property type="evidence" value="ECO:0007669"/>
    <property type="project" value="InterPro"/>
</dbReference>